<feature type="non-terminal residue" evidence="2">
    <location>
        <position position="121"/>
    </location>
</feature>
<dbReference type="RefSeq" id="XP_010784625.1">
    <property type="nucleotide sequence ID" value="XM_010786323.1"/>
</dbReference>
<protein>
    <submittedName>
        <fullName evidence="2">Lysophosphatidylcholine acyltransferase 1-like</fullName>
    </submittedName>
</protein>
<dbReference type="Proteomes" id="UP000504611">
    <property type="component" value="Unplaced"/>
</dbReference>
<dbReference type="SUPFAM" id="SSF47473">
    <property type="entry name" value="EF-hand"/>
    <property type="match status" value="1"/>
</dbReference>
<evidence type="ECO:0000313" key="1">
    <source>
        <dbReference type="Proteomes" id="UP000504611"/>
    </source>
</evidence>
<proteinExistence type="predicted"/>
<dbReference type="AlphaFoldDB" id="A0A6I9PA61"/>
<dbReference type="OrthoDB" id="272512at2759"/>
<evidence type="ECO:0000313" key="2">
    <source>
        <dbReference type="RefSeq" id="XP_010784625.1"/>
    </source>
</evidence>
<reference evidence="2" key="1">
    <citation type="submission" date="2025-08" db="UniProtKB">
        <authorList>
            <consortium name="RefSeq"/>
        </authorList>
    </citation>
    <scope>IDENTIFICATION</scope>
    <source>
        <tissue evidence="2">Muscle</tissue>
    </source>
</reference>
<dbReference type="Gene3D" id="1.10.238.10">
    <property type="entry name" value="EF-hand"/>
    <property type="match status" value="1"/>
</dbReference>
<dbReference type="KEGG" id="ncc:104958583"/>
<organism evidence="1 2">
    <name type="scientific">Notothenia coriiceps</name>
    <name type="common">black rockcod</name>
    <dbReference type="NCBI Taxonomy" id="8208"/>
    <lineage>
        <taxon>Eukaryota</taxon>
        <taxon>Metazoa</taxon>
        <taxon>Chordata</taxon>
        <taxon>Craniata</taxon>
        <taxon>Vertebrata</taxon>
        <taxon>Euteleostomi</taxon>
        <taxon>Actinopterygii</taxon>
        <taxon>Neopterygii</taxon>
        <taxon>Teleostei</taxon>
        <taxon>Neoteleostei</taxon>
        <taxon>Acanthomorphata</taxon>
        <taxon>Eupercaria</taxon>
        <taxon>Perciformes</taxon>
        <taxon>Notothenioidei</taxon>
        <taxon>Nototheniidae</taxon>
        <taxon>Notothenia</taxon>
    </lineage>
</organism>
<keyword evidence="1" id="KW-1185">Reference proteome</keyword>
<dbReference type="InterPro" id="IPR011992">
    <property type="entry name" value="EF-hand-dom_pair"/>
</dbReference>
<accession>A0A6I9PA61</accession>
<name>A0A6I9PA61_9TELE</name>
<sequence>MMMMIANDLFMQDHIMSFSSPARYDLFFQRGDGLIDIRLFVIALSTVHRPSQAMETLKLAFKMFESEVNGYVLEEDLAAILEIMLGVRELDLSSLFSALNGPETAKITYGETSSHLCLFRS</sequence>
<gene>
    <name evidence="2" type="primary">LOC104958583</name>
</gene>
<dbReference type="GeneID" id="104958583"/>